<dbReference type="InterPro" id="IPR002818">
    <property type="entry name" value="DJ-1/PfpI"/>
</dbReference>
<comment type="caution">
    <text evidence="2">The sequence shown here is derived from an EMBL/GenBank/DDBJ whole genome shotgun (WGS) entry which is preliminary data.</text>
</comment>
<dbReference type="SUPFAM" id="SSF52317">
    <property type="entry name" value="Class I glutamine amidotransferase-like"/>
    <property type="match status" value="1"/>
</dbReference>
<organism evidence="2 3">
    <name type="scientific">Photobacterium chitinilyticum</name>
    <dbReference type="NCBI Taxonomy" id="2485123"/>
    <lineage>
        <taxon>Bacteria</taxon>
        <taxon>Pseudomonadati</taxon>
        <taxon>Pseudomonadota</taxon>
        <taxon>Gammaproteobacteria</taxon>
        <taxon>Vibrionales</taxon>
        <taxon>Vibrionaceae</taxon>
        <taxon>Photobacterium</taxon>
    </lineage>
</organism>
<dbReference type="Proteomes" id="UP000287563">
    <property type="component" value="Unassembled WGS sequence"/>
</dbReference>
<dbReference type="Pfam" id="PF01965">
    <property type="entry name" value="DJ-1_PfpI"/>
    <property type="match status" value="1"/>
</dbReference>
<keyword evidence="3" id="KW-1185">Reference proteome</keyword>
<dbReference type="EMBL" id="RJLM01000005">
    <property type="protein sequence ID" value="RWX55049.1"/>
    <property type="molecule type" value="Genomic_DNA"/>
</dbReference>
<dbReference type="RefSeq" id="WP_128784673.1">
    <property type="nucleotide sequence ID" value="NZ_JAKJSG010000102.1"/>
</dbReference>
<evidence type="ECO:0000313" key="3">
    <source>
        <dbReference type="Proteomes" id="UP000287563"/>
    </source>
</evidence>
<dbReference type="PANTHER" id="PTHR43130:SF15">
    <property type="entry name" value="THIJ_PFPI FAMILY PROTEIN (AFU_ORTHOLOGUE AFUA_5G14240)"/>
    <property type="match status" value="1"/>
</dbReference>
<dbReference type="OrthoDB" id="9803764at2"/>
<protein>
    <submittedName>
        <fullName evidence="2">DJ-1/PfpI family protein</fullName>
    </submittedName>
</protein>
<dbReference type="InterPro" id="IPR052158">
    <property type="entry name" value="INH-QAR"/>
</dbReference>
<gene>
    <name evidence="2" type="ORF">EDI28_15065</name>
</gene>
<dbReference type="AlphaFoldDB" id="A0A444JPR7"/>
<feature type="domain" description="DJ-1/PfpI" evidence="1">
    <location>
        <begin position="15"/>
        <end position="178"/>
    </location>
</feature>
<dbReference type="PANTHER" id="PTHR43130">
    <property type="entry name" value="ARAC-FAMILY TRANSCRIPTIONAL REGULATOR"/>
    <property type="match status" value="1"/>
</dbReference>
<dbReference type="Gene3D" id="3.40.50.880">
    <property type="match status" value="1"/>
</dbReference>
<name>A0A444JPR7_9GAMM</name>
<dbReference type="CDD" id="cd03139">
    <property type="entry name" value="GATase1_PfpI_2"/>
    <property type="match status" value="1"/>
</dbReference>
<dbReference type="InterPro" id="IPR029062">
    <property type="entry name" value="Class_I_gatase-like"/>
</dbReference>
<reference evidence="2 3" key="1">
    <citation type="submission" date="2018-11" db="EMBL/GenBank/DDBJ databases">
        <title>Photobacterium sp. BEI247 sp. nov., a marine bacterium isolated from Yongle Blue Hole in the South China Sea.</title>
        <authorList>
            <person name="Wang X."/>
        </authorList>
    </citation>
    <scope>NUCLEOTIDE SEQUENCE [LARGE SCALE GENOMIC DNA]</scope>
    <source>
        <strain evidence="3">BEI247</strain>
    </source>
</reference>
<evidence type="ECO:0000259" key="1">
    <source>
        <dbReference type="Pfam" id="PF01965"/>
    </source>
</evidence>
<proteinExistence type="predicted"/>
<accession>A0A444JPR7</accession>
<sequence>MPESQSAPTIQQFTVTALLFDQFDLLEVSGPLEMFGILPEHFNIQFVSQLGRPVASMQGPKLVADFSIYNSHKSDILLVPGGAGVEQAITNTLLIDWLQQQSNSANYICSVGTGAALLAQAGVLKDKAATTNKKRYRWVTGIGTDINWYPVARWVKDGRIFTSSGVSAGIDLSLAVIAQLLDEETARKTAIEAEYIWVNDPSDDPFAPLHVVS</sequence>
<evidence type="ECO:0000313" key="2">
    <source>
        <dbReference type="EMBL" id="RWX55049.1"/>
    </source>
</evidence>